<organism evidence="1 2">
    <name type="scientific">Candidatus Cohnella colombiensis</name>
    <dbReference type="NCBI Taxonomy" id="3121368"/>
    <lineage>
        <taxon>Bacteria</taxon>
        <taxon>Bacillati</taxon>
        <taxon>Bacillota</taxon>
        <taxon>Bacilli</taxon>
        <taxon>Bacillales</taxon>
        <taxon>Paenibacillaceae</taxon>
        <taxon>Cohnella</taxon>
    </lineage>
</organism>
<dbReference type="InterPro" id="IPR038056">
    <property type="entry name" value="YjbR-like_sf"/>
</dbReference>
<dbReference type="Pfam" id="PF04237">
    <property type="entry name" value="YjbR"/>
    <property type="match status" value="1"/>
</dbReference>
<dbReference type="SUPFAM" id="SSF142906">
    <property type="entry name" value="YjbR-like"/>
    <property type="match status" value="1"/>
</dbReference>
<dbReference type="Proteomes" id="UP001178662">
    <property type="component" value="Chromosome"/>
</dbReference>
<dbReference type="GO" id="GO:0003677">
    <property type="term" value="F:DNA binding"/>
    <property type="evidence" value="ECO:0007669"/>
    <property type="project" value="UniProtKB-KW"/>
</dbReference>
<keyword evidence="1" id="KW-0238">DNA-binding</keyword>
<sequence>MDREALFKQSPEHLALFEKIQTLCISFPGTSERLSHGTPTFYVNDKRSFVQYWVNHHNDGRIALWGSAAEGVQSILIESNPEIYFRPPYVGHLGWIGMRLDRNAAWTETSGMIEDAYLNRAPKKYKEMINKN</sequence>
<evidence type="ECO:0000313" key="1">
    <source>
        <dbReference type="EMBL" id="WEK56081.1"/>
    </source>
</evidence>
<dbReference type="InterPro" id="IPR058532">
    <property type="entry name" value="YjbR/MT2646/Rv2570-like"/>
</dbReference>
<protein>
    <submittedName>
        <fullName evidence="1">MmcQ/YjbR family DNA-binding protein</fullName>
    </submittedName>
</protein>
<dbReference type="EMBL" id="CP119317">
    <property type="protein sequence ID" value="WEK56081.1"/>
    <property type="molecule type" value="Genomic_DNA"/>
</dbReference>
<proteinExistence type="predicted"/>
<evidence type="ECO:0000313" key="2">
    <source>
        <dbReference type="Proteomes" id="UP001178662"/>
    </source>
</evidence>
<keyword evidence="2" id="KW-1185">Reference proteome</keyword>
<accession>A0AA95F070</accession>
<reference evidence="1" key="1">
    <citation type="submission" date="2023-03" db="EMBL/GenBank/DDBJ databases">
        <title>Andean soil-derived lignocellulolytic bacterial consortium as a source of novel taxa and putative plastic-active enzymes.</title>
        <authorList>
            <person name="Diaz-Garcia L."/>
            <person name="Chuvochina M."/>
            <person name="Feuerriegel G."/>
            <person name="Bunk B."/>
            <person name="Sproer C."/>
            <person name="Streit W.R."/>
            <person name="Rodriguez L.M."/>
            <person name="Overmann J."/>
            <person name="Jimenez D.J."/>
        </authorList>
    </citation>
    <scope>NUCLEOTIDE SEQUENCE</scope>
    <source>
        <strain evidence="1">MAG 2441</strain>
    </source>
</reference>
<gene>
    <name evidence="1" type="ORF">P0Y55_08545</name>
</gene>
<name>A0AA95F070_9BACL</name>
<dbReference type="AlphaFoldDB" id="A0AA95F070"/>
<dbReference type="Gene3D" id="3.90.1150.30">
    <property type="match status" value="1"/>
</dbReference>